<keyword evidence="1" id="KW-0396">Initiation factor</keyword>
<gene>
    <name evidence="1" type="ORF">MKS88_005880</name>
</gene>
<comment type="caution">
    <text evidence="1">The sequence shown here is derived from an EMBL/GenBank/DDBJ whole genome shotgun (WGS) entry which is preliminary data.</text>
</comment>
<name>A0ACB9Y278_PLABR</name>
<dbReference type="EMBL" id="CM043782">
    <property type="protein sequence ID" value="KAI4835193.1"/>
    <property type="molecule type" value="Genomic_DNA"/>
</dbReference>
<keyword evidence="1" id="KW-0648">Protein biosynthesis</keyword>
<evidence type="ECO:0000313" key="1">
    <source>
        <dbReference type="EMBL" id="KAI4835193.1"/>
    </source>
</evidence>
<protein>
    <submittedName>
        <fullName evidence="1">Translation initiation factor eIF-2B subunit beta</fullName>
    </submittedName>
</protein>
<accession>A0ACB9Y278</accession>
<proteinExistence type="predicted"/>
<organism evidence="1 2">
    <name type="scientific">Plasmodium brasilianum</name>
    <dbReference type="NCBI Taxonomy" id="5824"/>
    <lineage>
        <taxon>Eukaryota</taxon>
        <taxon>Sar</taxon>
        <taxon>Alveolata</taxon>
        <taxon>Apicomplexa</taxon>
        <taxon>Aconoidasida</taxon>
        <taxon>Haemosporida</taxon>
        <taxon>Plasmodiidae</taxon>
        <taxon>Plasmodium</taxon>
        <taxon>Plasmodium (Plasmodium)</taxon>
    </lineage>
</organism>
<keyword evidence="2" id="KW-1185">Reference proteome</keyword>
<dbReference type="Proteomes" id="UP001056978">
    <property type="component" value="Chromosome 14"/>
</dbReference>
<reference evidence="1" key="1">
    <citation type="submission" date="2022-06" db="EMBL/GenBank/DDBJ databases">
        <title>The First Complete Genome of the Simian Malaria Parasite Plasmodium brasilianum.</title>
        <authorList>
            <person name="Bajic M."/>
            <person name="Ravishankar S."/>
        </authorList>
    </citation>
    <scope>NUCLEOTIDE SEQUENCE</scope>
    <source>
        <strain evidence="1">Bolivian I</strain>
    </source>
</reference>
<evidence type="ECO:0000313" key="2">
    <source>
        <dbReference type="Proteomes" id="UP001056978"/>
    </source>
</evidence>
<sequence length="590" mass="67610">MDLQIKNNVYEEVIKIKNSANSNYDLNDVTSKNINVKINTSYNSKNECKNTDETILHKNVDDTTVNKNSAKKKDINYPSEINNNSKEIRTNNDIDNYYEQSNINKEQNVKTNVEDVHRTTNKPYVKIETIYNNVEDNNNNNNNNKHRCSSNSKQKRDEKKLFPIEGNLTTDTKEYLKSSGCNDNESNKEEIIFEKKKKKSEKLKKERQKEIIVAYWLKGIVNILNAGFKNGDIKGSNLIGKKIAEVLKKVVEISNWNSVHDLIEIIKFLGKEIIKDNKMFFIIPNIIRRVLAIIRTEHFKQLYLYNNNYIDTLNKNNNVIIDDLTSKSVNNSFLYEREIINFENSISFYFENKSKQNTYKIPATNTLKHSIIEGITELIAEIDTSWEEAEQRTSYDLFMENDVILTMGYSVGVEKFLKTINKKKDGISVIVVGGDINRNGFRMAQLLSEDGVDTTYIPDSAVFAVIPKVTKVVLGSVAVSSSGGAITKIGGYNIACSAQFNSKPVTIVLPLFKLIYDPLYDPLRQNELQPGPSMIYNGAENVFVRIPKYDYIPEHLITLYITEMGPVDSFQLYNITKKIYHPDDLDLSFD</sequence>